<dbReference type="Gene3D" id="1.20.1300.20">
    <property type="entry name" value="Peptidase C65 Otubain, subdomain 2"/>
    <property type="match status" value="1"/>
</dbReference>
<evidence type="ECO:0000256" key="1">
    <source>
        <dbReference type="ARBA" id="ARBA00000707"/>
    </source>
</evidence>
<keyword evidence="5" id="KW-0378">Hydrolase</keyword>
<dbReference type="InterPro" id="IPR042468">
    <property type="entry name" value="Peptidase_C65_otubain_sub1"/>
</dbReference>
<evidence type="ECO:0000259" key="7">
    <source>
        <dbReference type="PROSITE" id="PS50802"/>
    </source>
</evidence>
<dbReference type="GO" id="GO:0043130">
    <property type="term" value="F:ubiquitin binding"/>
    <property type="evidence" value="ECO:0007669"/>
    <property type="project" value="TreeGrafter"/>
</dbReference>
<dbReference type="Proteomes" id="UP000051952">
    <property type="component" value="Unassembled WGS sequence"/>
</dbReference>
<keyword evidence="6" id="KW-0788">Thiol protease</keyword>
<keyword evidence="4" id="KW-0833">Ubl conjugation pathway</keyword>
<evidence type="ECO:0000256" key="3">
    <source>
        <dbReference type="ARBA" id="ARBA00022670"/>
    </source>
</evidence>
<proteinExistence type="predicted"/>
<sequence length="263" mass="29197">MSSENNDYALSVAQRNEILQEQAQAPLISGPQILSANPTTCILANDVNSVPSMAAKLLRILPRYRAIHYLRRDGSCFYRAAMFGLLSAAVASDNVLEALLEICKHTRESIVARFSDYAADFCDVVEDCLENIKSNVIRSSVDLHRYVTSPDNAEYVVFFARYAVACYLMKHEDDLFPFVAAEHEKYSCMDEFCKGEVEVVGQDCDHLHIVAFARTFQTACALEYLDASAGDAIAHIVGPEDVTPITTVSLLYRPGHYDLLIPA</sequence>
<dbReference type="OrthoDB" id="18915at2759"/>
<dbReference type="GO" id="GO:0071108">
    <property type="term" value="P:protein K48-linked deubiquitination"/>
    <property type="evidence" value="ECO:0007669"/>
    <property type="project" value="TreeGrafter"/>
</dbReference>
<dbReference type="PROSITE" id="PS50802">
    <property type="entry name" value="OTU"/>
    <property type="match status" value="1"/>
</dbReference>
<dbReference type="PANTHER" id="PTHR12931">
    <property type="entry name" value="UBIQUITIN THIOLESTERASE PROTEIN OTUB"/>
    <property type="match status" value="1"/>
</dbReference>
<dbReference type="EC" id="3.4.19.12" evidence="2"/>
<accession>A0A0S4J6F9</accession>
<protein>
    <recommendedName>
        <fullName evidence="2">ubiquitinyl hydrolase 1</fullName>
        <ecNumber evidence="2">3.4.19.12</ecNumber>
    </recommendedName>
</protein>
<comment type="catalytic activity">
    <reaction evidence="1">
        <text>Thiol-dependent hydrolysis of ester, thioester, amide, peptide and isopeptide bonds formed by the C-terminal Gly of ubiquitin (a 76-residue protein attached to proteins as an intracellular targeting signal).</text>
        <dbReference type="EC" id="3.4.19.12"/>
    </reaction>
</comment>
<evidence type="ECO:0000256" key="6">
    <source>
        <dbReference type="ARBA" id="ARBA00022807"/>
    </source>
</evidence>
<dbReference type="Pfam" id="PF10275">
    <property type="entry name" value="Peptidase_C65"/>
    <property type="match status" value="1"/>
</dbReference>
<organism evidence="8 9">
    <name type="scientific">Bodo saltans</name>
    <name type="common">Flagellated protozoan</name>
    <dbReference type="NCBI Taxonomy" id="75058"/>
    <lineage>
        <taxon>Eukaryota</taxon>
        <taxon>Discoba</taxon>
        <taxon>Euglenozoa</taxon>
        <taxon>Kinetoplastea</taxon>
        <taxon>Metakinetoplastina</taxon>
        <taxon>Eubodonida</taxon>
        <taxon>Bodonidae</taxon>
        <taxon>Bodo</taxon>
    </lineage>
</organism>
<reference evidence="9" key="1">
    <citation type="submission" date="2015-09" db="EMBL/GenBank/DDBJ databases">
        <authorList>
            <consortium name="Pathogen Informatics"/>
        </authorList>
    </citation>
    <scope>NUCLEOTIDE SEQUENCE [LARGE SCALE GENOMIC DNA]</scope>
    <source>
        <strain evidence="9">Lake Konstanz</strain>
    </source>
</reference>
<feature type="domain" description="OTU" evidence="7">
    <location>
        <begin position="65"/>
        <end position="263"/>
    </location>
</feature>
<dbReference type="OMA" id="ADHVQIT"/>
<keyword evidence="3" id="KW-0645">Protease</keyword>
<dbReference type="InterPro" id="IPR042467">
    <property type="entry name" value="Peptidase_C65_otubain_sub2"/>
</dbReference>
<dbReference type="InterPro" id="IPR019400">
    <property type="entry name" value="Peptidase_C65_otubain"/>
</dbReference>
<dbReference type="InterPro" id="IPR003323">
    <property type="entry name" value="OTU_dom"/>
</dbReference>
<name>A0A0S4J6F9_BODSA</name>
<dbReference type="SUPFAM" id="SSF54001">
    <property type="entry name" value="Cysteine proteinases"/>
    <property type="match status" value="1"/>
</dbReference>
<dbReference type="PANTHER" id="PTHR12931:SF15">
    <property type="entry name" value="UBIQUITIN THIOESTERASE OTUBAIN-LIKE"/>
    <property type="match status" value="1"/>
</dbReference>
<evidence type="ECO:0000313" key="8">
    <source>
        <dbReference type="EMBL" id="CUG85464.1"/>
    </source>
</evidence>
<dbReference type="InterPro" id="IPR038765">
    <property type="entry name" value="Papain-like_cys_pep_sf"/>
</dbReference>
<evidence type="ECO:0000256" key="4">
    <source>
        <dbReference type="ARBA" id="ARBA00022786"/>
    </source>
</evidence>
<dbReference type="GO" id="GO:0006508">
    <property type="term" value="P:proteolysis"/>
    <property type="evidence" value="ECO:0007669"/>
    <property type="project" value="UniProtKB-KW"/>
</dbReference>
<evidence type="ECO:0000313" key="9">
    <source>
        <dbReference type="Proteomes" id="UP000051952"/>
    </source>
</evidence>
<gene>
    <name evidence="8" type="ORF">BSAL_89945</name>
</gene>
<dbReference type="GO" id="GO:0005634">
    <property type="term" value="C:nucleus"/>
    <property type="evidence" value="ECO:0007669"/>
    <property type="project" value="TreeGrafter"/>
</dbReference>
<evidence type="ECO:0000256" key="2">
    <source>
        <dbReference type="ARBA" id="ARBA00012759"/>
    </source>
</evidence>
<dbReference type="GO" id="GO:0004843">
    <property type="term" value="F:cysteine-type deubiquitinase activity"/>
    <property type="evidence" value="ECO:0007669"/>
    <property type="project" value="UniProtKB-EC"/>
</dbReference>
<dbReference type="Gene3D" id="3.30.200.60">
    <property type="entry name" value="Peptidase C65 Otubain, subdomain 1"/>
    <property type="match status" value="1"/>
</dbReference>
<dbReference type="EMBL" id="CYKH01001165">
    <property type="protein sequence ID" value="CUG85464.1"/>
    <property type="molecule type" value="Genomic_DNA"/>
</dbReference>
<dbReference type="VEuPathDB" id="TriTrypDB:BSAL_89945"/>
<keyword evidence="9" id="KW-1185">Reference proteome</keyword>
<dbReference type="AlphaFoldDB" id="A0A0S4J6F9"/>
<evidence type="ECO:0000256" key="5">
    <source>
        <dbReference type="ARBA" id="ARBA00022801"/>
    </source>
</evidence>
<dbReference type="CDD" id="cd22749">
    <property type="entry name" value="Otubain_C65"/>
    <property type="match status" value="1"/>
</dbReference>